<dbReference type="AlphaFoldDB" id="A0AAE3ZIG7"/>
<comment type="caution">
    <text evidence="2">The sequence shown here is derived from an EMBL/GenBank/DDBJ whole genome shotgun (WGS) entry which is preliminary data.</text>
</comment>
<dbReference type="Proteomes" id="UP001180845">
    <property type="component" value="Unassembled WGS sequence"/>
</dbReference>
<dbReference type="EMBL" id="JAVDXW010000001">
    <property type="protein sequence ID" value="MDR7304204.1"/>
    <property type="molecule type" value="Genomic_DNA"/>
</dbReference>
<reference evidence="2" key="1">
    <citation type="submission" date="2023-07" db="EMBL/GenBank/DDBJ databases">
        <title>Sequencing the genomes of 1000 actinobacteria strains.</title>
        <authorList>
            <person name="Klenk H.-P."/>
        </authorList>
    </citation>
    <scope>NUCLEOTIDE SEQUENCE</scope>
    <source>
        <strain evidence="2">DSM 45977</strain>
    </source>
</reference>
<proteinExistence type="predicted"/>
<evidence type="ECO:0000256" key="1">
    <source>
        <dbReference type="SAM" id="MobiDB-lite"/>
    </source>
</evidence>
<gene>
    <name evidence="2" type="ORF">JOF55_004385</name>
</gene>
<sequence length="42" mass="4503">MPRLQDMSMVKRRTPLGDSPADQTIAHFSQQVTGGTGVTESA</sequence>
<feature type="compositionally biased region" description="Polar residues" evidence="1">
    <location>
        <begin position="26"/>
        <end position="42"/>
    </location>
</feature>
<organism evidence="2 3">
    <name type="scientific">Haloactinomyces albus</name>
    <dbReference type="NCBI Taxonomy" id="1352928"/>
    <lineage>
        <taxon>Bacteria</taxon>
        <taxon>Bacillati</taxon>
        <taxon>Actinomycetota</taxon>
        <taxon>Actinomycetes</taxon>
        <taxon>Actinopolysporales</taxon>
        <taxon>Actinopolysporaceae</taxon>
        <taxon>Haloactinomyces</taxon>
    </lineage>
</organism>
<evidence type="ECO:0000313" key="3">
    <source>
        <dbReference type="Proteomes" id="UP001180845"/>
    </source>
</evidence>
<keyword evidence="3" id="KW-1185">Reference proteome</keyword>
<evidence type="ECO:0000313" key="2">
    <source>
        <dbReference type="EMBL" id="MDR7304204.1"/>
    </source>
</evidence>
<accession>A0AAE3ZIG7</accession>
<protein>
    <submittedName>
        <fullName evidence="2">Uncharacterized protein</fullName>
    </submittedName>
</protein>
<name>A0AAE3ZIG7_9ACTN</name>
<feature type="region of interest" description="Disordered" evidence="1">
    <location>
        <begin position="1"/>
        <end position="42"/>
    </location>
</feature>
<dbReference type="RefSeq" id="WP_310277565.1">
    <property type="nucleotide sequence ID" value="NZ_JAVDXW010000001.1"/>
</dbReference>